<dbReference type="PROSITE" id="PS50181">
    <property type="entry name" value="FBOX"/>
    <property type="match status" value="1"/>
</dbReference>
<dbReference type="Proteomes" id="UP000800038">
    <property type="component" value="Unassembled WGS sequence"/>
</dbReference>
<keyword evidence="3" id="KW-1185">Reference proteome</keyword>
<dbReference type="OrthoDB" id="3932329at2759"/>
<dbReference type="CDD" id="cd09917">
    <property type="entry name" value="F-box_SF"/>
    <property type="match status" value="1"/>
</dbReference>
<dbReference type="InterPro" id="IPR036047">
    <property type="entry name" value="F-box-like_dom_sf"/>
</dbReference>
<organism evidence="2 3">
    <name type="scientific">Clathrospora elynae</name>
    <dbReference type="NCBI Taxonomy" id="706981"/>
    <lineage>
        <taxon>Eukaryota</taxon>
        <taxon>Fungi</taxon>
        <taxon>Dikarya</taxon>
        <taxon>Ascomycota</taxon>
        <taxon>Pezizomycotina</taxon>
        <taxon>Dothideomycetes</taxon>
        <taxon>Pleosporomycetidae</taxon>
        <taxon>Pleosporales</taxon>
        <taxon>Diademaceae</taxon>
        <taxon>Clathrospora</taxon>
    </lineage>
</organism>
<evidence type="ECO:0000313" key="3">
    <source>
        <dbReference type="Proteomes" id="UP000800038"/>
    </source>
</evidence>
<evidence type="ECO:0000313" key="2">
    <source>
        <dbReference type="EMBL" id="KAF1934963.1"/>
    </source>
</evidence>
<reference evidence="2" key="1">
    <citation type="journal article" date="2020" name="Stud. Mycol.">
        <title>101 Dothideomycetes genomes: a test case for predicting lifestyles and emergence of pathogens.</title>
        <authorList>
            <person name="Haridas S."/>
            <person name="Albert R."/>
            <person name="Binder M."/>
            <person name="Bloem J."/>
            <person name="Labutti K."/>
            <person name="Salamov A."/>
            <person name="Andreopoulos B."/>
            <person name="Baker S."/>
            <person name="Barry K."/>
            <person name="Bills G."/>
            <person name="Bluhm B."/>
            <person name="Cannon C."/>
            <person name="Castanera R."/>
            <person name="Culley D."/>
            <person name="Daum C."/>
            <person name="Ezra D."/>
            <person name="Gonzalez J."/>
            <person name="Henrissat B."/>
            <person name="Kuo A."/>
            <person name="Liang C."/>
            <person name="Lipzen A."/>
            <person name="Lutzoni F."/>
            <person name="Magnuson J."/>
            <person name="Mondo S."/>
            <person name="Nolan M."/>
            <person name="Ohm R."/>
            <person name="Pangilinan J."/>
            <person name="Park H.-J."/>
            <person name="Ramirez L."/>
            <person name="Alfaro M."/>
            <person name="Sun H."/>
            <person name="Tritt A."/>
            <person name="Yoshinaga Y."/>
            <person name="Zwiers L.-H."/>
            <person name="Turgeon B."/>
            <person name="Goodwin S."/>
            <person name="Spatafora J."/>
            <person name="Crous P."/>
            <person name="Grigoriev I."/>
        </authorList>
    </citation>
    <scope>NUCLEOTIDE SEQUENCE</scope>
    <source>
        <strain evidence="2">CBS 161.51</strain>
    </source>
</reference>
<gene>
    <name evidence="2" type="ORF">EJ02DRAFT_471526</name>
</gene>
<accession>A0A6A5S4X1</accession>
<proteinExistence type="predicted"/>
<evidence type="ECO:0000259" key="1">
    <source>
        <dbReference type="PROSITE" id="PS50181"/>
    </source>
</evidence>
<sequence>MGSFISSRPEQDWKSDARHAMEAGAFCVICGGPFDIEGDVYNIDPKDTRFQWLYHFRLLGSVGDVLNHLVIPGIFLSERASFSMTGSGYFRLSSQTGQEDVWFDTLSYTHDCGTVFPLHEACMTTSCRAIDHHQSMQSDDKRQPALAILIHLLNTRFIGSNTPVDKTNELKNDLFDFCLSSDLYGPRSVMAMTRLEWWGGEYDRFYTNPIDDVGTTLLVQIILQASPHTRVEHHHAFTITREPQRLERFPTELLDAVCKYLPVRSVISLHRTSKALATKIPLDNAFWRNSLRDGGLHPHIWDLDTNLIEQRLLQADLAPLDPTASCDWKAAAQLLATKRFPISGRDARLADVPNGFWNRCRIWATIEEALLGIRSPNTRYGYYEDSSAAE</sequence>
<dbReference type="EMBL" id="ML976337">
    <property type="protein sequence ID" value="KAF1934963.1"/>
    <property type="molecule type" value="Genomic_DNA"/>
</dbReference>
<protein>
    <recommendedName>
        <fullName evidence="1">F-box domain-containing protein</fullName>
    </recommendedName>
</protein>
<name>A0A6A5S4X1_9PLEO</name>
<feature type="domain" description="F-box" evidence="1">
    <location>
        <begin position="243"/>
        <end position="290"/>
    </location>
</feature>
<dbReference type="SUPFAM" id="SSF81383">
    <property type="entry name" value="F-box domain"/>
    <property type="match status" value="1"/>
</dbReference>
<dbReference type="AlphaFoldDB" id="A0A6A5S4X1"/>
<dbReference type="InterPro" id="IPR001810">
    <property type="entry name" value="F-box_dom"/>
</dbReference>